<dbReference type="HOGENOM" id="CLU_018294_0_3_1"/>
<evidence type="ECO:0000313" key="4">
    <source>
        <dbReference type="Proteomes" id="UP000001745"/>
    </source>
</evidence>
<accession>B8MJ39</accession>
<proteinExistence type="predicted"/>
<dbReference type="PANTHER" id="PTHR19303:SF73">
    <property type="entry name" value="PROTEIN PDC2"/>
    <property type="match status" value="1"/>
</dbReference>
<evidence type="ECO:0000256" key="1">
    <source>
        <dbReference type="ARBA" id="ARBA00023125"/>
    </source>
</evidence>
<dbReference type="InterPro" id="IPR041188">
    <property type="entry name" value="HTH_ABP1_N"/>
</dbReference>
<sequence>MSAAGNFVRRLLSIFQRQVIKYPSNMLQQRAQRRRKAIPNEWKAALRAQHRINHHLTHQNLRKWFEDTYNQPIDRATVTRILSSKYAFIDELQEYQLKDKRRRFEQWPELEKAVMDWIRLAETEAPISQEAIRYKAQQYWGHLYPHDPTPSFSNGWLFGFQTRNNIKSRKHHGEAASLSIDAADQMIKIRQLLASYPPQDIFNCDESGLYWKLFPDRGLSTRSLPGRKKDKARISILFACNSDGSERIPLWVIGNAKKPRAFTHAHIEPHNLGIHWRSNGKAWMTSDIFKEWLYAFDAQMAGRHVVLLMDNFSAHEAAVKEVTADLKHTVVIWLPPNLTTKYQPLDQGIIRAWKALWKRQWVRYIINEFDRGIDPLSTMTILRAVRWAVNIWEDQVTSTTITNCFKKALHDETEEEFESALLIHNLENSLQDLKLTNRVQDVMDINQFLNPPDEQVNDTVMDIDNIVLSQFELPQTDELEEDVVEEPIPLITSQEALQGLYTLRLFEEQRDKADTSFIRVLTRYENLLTKEKVATQRQTDIRRFFR</sequence>
<feature type="domain" description="HTH CENPB-type" evidence="2">
    <location>
        <begin position="98"/>
        <end position="170"/>
    </location>
</feature>
<dbReference type="GO" id="GO:0005634">
    <property type="term" value="C:nucleus"/>
    <property type="evidence" value="ECO:0007669"/>
    <property type="project" value="TreeGrafter"/>
</dbReference>
<reference evidence="4" key="1">
    <citation type="journal article" date="2015" name="Genome Announc.">
        <title>Genome sequence of the AIDS-associated pathogen Penicillium marneffei (ATCC18224) and its near taxonomic relative Talaromyces stipitatus (ATCC10500).</title>
        <authorList>
            <person name="Nierman W.C."/>
            <person name="Fedorova-Abrams N.D."/>
            <person name="Andrianopoulos A."/>
        </authorList>
    </citation>
    <scope>NUCLEOTIDE SEQUENCE [LARGE SCALE GENOMIC DNA]</scope>
    <source>
        <strain evidence="4">ATCC 10500 / CBS 375.48 / QM 6759 / NRRL 1006</strain>
    </source>
</reference>
<dbReference type="Pfam" id="PF03221">
    <property type="entry name" value="HTH_Tnp_Tc5"/>
    <property type="match status" value="1"/>
</dbReference>
<name>B8MJ39_TALSN</name>
<dbReference type="PANTHER" id="PTHR19303">
    <property type="entry name" value="TRANSPOSON"/>
    <property type="match status" value="1"/>
</dbReference>
<dbReference type="Gene3D" id="1.10.10.60">
    <property type="entry name" value="Homeodomain-like"/>
    <property type="match status" value="2"/>
</dbReference>
<dbReference type="OMA" id="QWMQKLD"/>
<dbReference type="AlphaFoldDB" id="B8MJ39"/>
<evidence type="ECO:0000259" key="2">
    <source>
        <dbReference type="PROSITE" id="PS51253"/>
    </source>
</evidence>
<dbReference type="eggNOG" id="KOG3105">
    <property type="taxonomic scope" value="Eukaryota"/>
</dbReference>
<dbReference type="GO" id="GO:0003677">
    <property type="term" value="F:DNA binding"/>
    <property type="evidence" value="ECO:0007669"/>
    <property type="project" value="UniProtKB-KW"/>
</dbReference>
<dbReference type="InterPro" id="IPR009057">
    <property type="entry name" value="Homeodomain-like_sf"/>
</dbReference>
<dbReference type="InterPro" id="IPR006600">
    <property type="entry name" value="HTH_CenpB_DNA-bd_dom"/>
</dbReference>
<dbReference type="PROSITE" id="PS51253">
    <property type="entry name" value="HTH_CENPB"/>
    <property type="match status" value="1"/>
</dbReference>
<dbReference type="PhylomeDB" id="B8MJ39"/>
<dbReference type="SMART" id="SM00674">
    <property type="entry name" value="CENPB"/>
    <property type="match status" value="1"/>
</dbReference>
<dbReference type="SUPFAM" id="SSF46689">
    <property type="entry name" value="Homeodomain-like"/>
    <property type="match status" value="2"/>
</dbReference>
<protein>
    <submittedName>
        <fullName evidence="3">Jerky, putative</fullName>
    </submittedName>
</protein>
<dbReference type="Pfam" id="PF18107">
    <property type="entry name" value="HTH_ABP1_N"/>
    <property type="match status" value="1"/>
</dbReference>
<dbReference type="VEuPathDB" id="FungiDB:TSTA_051370"/>
<keyword evidence="1" id="KW-0238">DNA-binding</keyword>
<dbReference type="Proteomes" id="UP000001745">
    <property type="component" value="Unassembled WGS sequence"/>
</dbReference>
<dbReference type="OrthoDB" id="125347at2759"/>
<dbReference type="RefSeq" id="XP_002485654.1">
    <property type="nucleotide sequence ID" value="XM_002485609.1"/>
</dbReference>
<organism evidence="3 4">
    <name type="scientific">Talaromyces stipitatus (strain ATCC 10500 / CBS 375.48 / QM 6759 / NRRL 1006)</name>
    <name type="common">Penicillium stipitatum</name>
    <dbReference type="NCBI Taxonomy" id="441959"/>
    <lineage>
        <taxon>Eukaryota</taxon>
        <taxon>Fungi</taxon>
        <taxon>Dikarya</taxon>
        <taxon>Ascomycota</taxon>
        <taxon>Pezizomycotina</taxon>
        <taxon>Eurotiomycetes</taxon>
        <taxon>Eurotiomycetidae</taxon>
        <taxon>Eurotiales</taxon>
        <taxon>Trichocomaceae</taxon>
        <taxon>Talaromyces</taxon>
        <taxon>Talaromyces sect. Talaromyces</taxon>
    </lineage>
</organism>
<dbReference type="InterPro" id="IPR050863">
    <property type="entry name" value="CenT-Element_Derived"/>
</dbReference>
<evidence type="ECO:0000313" key="3">
    <source>
        <dbReference type="EMBL" id="EED15701.1"/>
    </source>
</evidence>
<dbReference type="GeneID" id="8106339"/>
<gene>
    <name evidence="3" type="ORF">TSTA_051370</name>
</gene>
<dbReference type="InParanoid" id="B8MJ39"/>
<dbReference type="EMBL" id="EQ962657">
    <property type="protein sequence ID" value="EED15701.1"/>
    <property type="molecule type" value="Genomic_DNA"/>
</dbReference>
<dbReference type="InterPro" id="IPR004875">
    <property type="entry name" value="DDE_SF_endonuclease_dom"/>
</dbReference>
<keyword evidence="4" id="KW-1185">Reference proteome</keyword>
<dbReference type="Pfam" id="PF03184">
    <property type="entry name" value="DDE_1"/>
    <property type="match status" value="1"/>
</dbReference>